<reference evidence="2" key="1">
    <citation type="submission" date="2021-04" db="EMBL/GenBank/DDBJ databases">
        <title>Genomic sequence of Actinosynnema pretiosum subsp. pretiosum ATCC 31280 (C-14919).</title>
        <authorList>
            <person name="Bai L."/>
            <person name="Wang X."/>
            <person name="Xiao Y."/>
        </authorList>
    </citation>
    <scope>NUCLEOTIDE SEQUENCE</scope>
    <source>
        <strain evidence="2">ATCC 31280</strain>
    </source>
</reference>
<sequence length="201" mass="19820">MTPDVEATAVAVAVSSLPQVAGPHAGRYGEIATLLPGRRVVGVRVRPDELVVGVVVRYPATTAEVDAAVRSAVHAVLGPDRVPLHVWIGDVAPPLALAPDRAAGRAARRGEPGGAEAGGAEAGVVEVNVVEVGLVEVGVVAVSVAAVEPGARQGAAPATGPVAAPVAPPVTRPTAVPTTPPATPPTTPPATAVTTAVRNPP</sequence>
<name>A0AA45R572_9PSEU</name>
<feature type="compositionally biased region" description="Low complexity" evidence="1">
    <location>
        <begin position="152"/>
        <end position="165"/>
    </location>
</feature>
<dbReference type="Proteomes" id="UP000677152">
    <property type="component" value="Chromosome"/>
</dbReference>
<gene>
    <name evidence="2" type="ORF">KCV87_06040</name>
</gene>
<dbReference type="AlphaFoldDB" id="A0AA45R572"/>
<feature type="compositionally biased region" description="Pro residues" evidence="1">
    <location>
        <begin position="178"/>
        <end position="188"/>
    </location>
</feature>
<organism evidence="2 3">
    <name type="scientific">Actinosynnema pretiosum subsp. pretiosum</name>
    <dbReference type="NCBI Taxonomy" id="103721"/>
    <lineage>
        <taxon>Bacteria</taxon>
        <taxon>Bacillati</taxon>
        <taxon>Actinomycetota</taxon>
        <taxon>Actinomycetes</taxon>
        <taxon>Pseudonocardiales</taxon>
        <taxon>Pseudonocardiaceae</taxon>
        <taxon>Actinosynnema</taxon>
    </lineage>
</organism>
<proteinExistence type="predicted"/>
<evidence type="ECO:0000313" key="2">
    <source>
        <dbReference type="EMBL" id="QUF05657.1"/>
    </source>
</evidence>
<evidence type="ECO:0000313" key="3">
    <source>
        <dbReference type="Proteomes" id="UP000677152"/>
    </source>
</evidence>
<protein>
    <recommendedName>
        <fullName evidence="4">Asp23/Gls24 family envelope stress response protein</fullName>
    </recommendedName>
</protein>
<evidence type="ECO:0008006" key="4">
    <source>
        <dbReference type="Google" id="ProtNLM"/>
    </source>
</evidence>
<dbReference type="EMBL" id="CP073249">
    <property type="protein sequence ID" value="QUF05657.1"/>
    <property type="molecule type" value="Genomic_DNA"/>
</dbReference>
<accession>A0AA45R572</accession>
<feature type="region of interest" description="Disordered" evidence="1">
    <location>
        <begin position="152"/>
        <end position="201"/>
    </location>
</feature>
<feature type="compositionally biased region" description="Low complexity" evidence="1">
    <location>
        <begin position="189"/>
        <end position="201"/>
    </location>
</feature>
<evidence type="ECO:0000256" key="1">
    <source>
        <dbReference type="SAM" id="MobiDB-lite"/>
    </source>
</evidence>